<reference evidence="2 3" key="1">
    <citation type="submission" date="2017-12" db="EMBL/GenBank/DDBJ databases">
        <title>Sequencing, de novo assembly and annotation of complete genome of a new Thraustochytrid species, strain FCC1311.</title>
        <authorList>
            <person name="Sedici K."/>
            <person name="Godart F."/>
            <person name="Aiese Cigliano R."/>
            <person name="Sanseverino W."/>
            <person name="Barakat M."/>
            <person name="Ortet P."/>
            <person name="Marechal E."/>
            <person name="Cagnac O."/>
            <person name="Amato A."/>
        </authorList>
    </citation>
    <scope>NUCLEOTIDE SEQUENCE [LARGE SCALE GENOMIC DNA]</scope>
</reference>
<protein>
    <submittedName>
        <fullName evidence="2">Uncharacterized protein</fullName>
    </submittedName>
</protein>
<dbReference type="AlphaFoldDB" id="A0A2R5GVG5"/>
<gene>
    <name evidence="2" type="ORF">FCC1311_110622</name>
</gene>
<feature type="region of interest" description="Disordered" evidence="1">
    <location>
        <begin position="221"/>
        <end position="246"/>
    </location>
</feature>
<evidence type="ECO:0000313" key="3">
    <source>
        <dbReference type="Proteomes" id="UP000241890"/>
    </source>
</evidence>
<feature type="compositionally biased region" description="Polar residues" evidence="1">
    <location>
        <begin position="237"/>
        <end position="246"/>
    </location>
</feature>
<dbReference type="EMBL" id="BEYU01000220">
    <property type="protein sequence ID" value="GBG34840.1"/>
    <property type="molecule type" value="Genomic_DNA"/>
</dbReference>
<organism evidence="2 3">
    <name type="scientific">Hondaea fermentalgiana</name>
    <dbReference type="NCBI Taxonomy" id="2315210"/>
    <lineage>
        <taxon>Eukaryota</taxon>
        <taxon>Sar</taxon>
        <taxon>Stramenopiles</taxon>
        <taxon>Bigyra</taxon>
        <taxon>Labyrinthulomycetes</taxon>
        <taxon>Thraustochytrida</taxon>
        <taxon>Thraustochytriidae</taxon>
        <taxon>Hondaea</taxon>
    </lineage>
</organism>
<name>A0A2R5GVG5_9STRA</name>
<dbReference type="InParanoid" id="A0A2R5GVG5"/>
<dbReference type="Proteomes" id="UP000241890">
    <property type="component" value="Unassembled WGS sequence"/>
</dbReference>
<comment type="caution">
    <text evidence="2">The sequence shown here is derived from an EMBL/GenBank/DDBJ whole genome shotgun (WGS) entry which is preliminary data.</text>
</comment>
<proteinExistence type="predicted"/>
<keyword evidence="3" id="KW-1185">Reference proteome</keyword>
<evidence type="ECO:0000256" key="1">
    <source>
        <dbReference type="SAM" id="MobiDB-lite"/>
    </source>
</evidence>
<evidence type="ECO:0000313" key="2">
    <source>
        <dbReference type="EMBL" id="GBG34840.1"/>
    </source>
</evidence>
<sequence length="246" mass="25286">MAGADADKANASAMVWASLVREAQAASENAKQGSFGTTDLAKVPLDDPGHWPVLVAPRATRLSDGSGTPDALENLYMSANSDEDGISLCTTPPCVFESCMEGDLHDKREWICLSNKRYAEAVKDVDADADVAEFTASAAVAASTAALDSALDPSPAVDTPLAATLGPGLADASDAADWLIVDMCAEAGIESCSSGASDTSTLLEEEVDDIDVVEPAPVFQAVTTSDDRDDATSTGTHSASESLLAL</sequence>
<accession>A0A2R5GVG5</accession>